<dbReference type="GO" id="GO:0005524">
    <property type="term" value="F:ATP binding"/>
    <property type="evidence" value="ECO:0007669"/>
    <property type="project" value="UniProtKB-KW"/>
</dbReference>
<keyword evidence="5" id="KW-0597">Phosphoprotein</keyword>
<feature type="transmembrane region" description="Helical" evidence="14">
    <location>
        <begin position="12"/>
        <end position="34"/>
    </location>
</feature>
<keyword evidence="7 14" id="KW-0812">Transmembrane</keyword>
<keyword evidence="12" id="KW-0902">Two-component regulatory system</keyword>
<dbReference type="SUPFAM" id="SSF55874">
    <property type="entry name" value="ATPase domain of HSP90 chaperone/DNA topoisomerase II/histidine kinase"/>
    <property type="match status" value="1"/>
</dbReference>
<evidence type="ECO:0000259" key="16">
    <source>
        <dbReference type="PROSITE" id="PS50885"/>
    </source>
</evidence>
<evidence type="ECO:0000256" key="8">
    <source>
        <dbReference type="ARBA" id="ARBA00022741"/>
    </source>
</evidence>
<dbReference type="SUPFAM" id="SSF47384">
    <property type="entry name" value="Homodimeric domain of signal transducing histidine kinase"/>
    <property type="match status" value="1"/>
</dbReference>
<keyword evidence="8" id="KW-0547">Nucleotide-binding</keyword>
<dbReference type="OrthoDB" id="9792991at2"/>
<evidence type="ECO:0000256" key="2">
    <source>
        <dbReference type="ARBA" id="ARBA00004651"/>
    </source>
</evidence>
<evidence type="ECO:0000256" key="13">
    <source>
        <dbReference type="ARBA" id="ARBA00023136"/>
    </source>
</evidence>
<dbReference type="Gene3D" id="1.10.287.130">
    <property type="match status" value="1"/>
</dbReference>
<dbReference type="CDD" id="cd00082">
    <property type="entry name" value="HisKA"/>
    <property type="match status" value="1"/>
</dbReference>
<organism evidence="17 18">
    <name type="scientific">Paramaledivibacter caminithermalis (strain DSM 15212 / CIP 107654 / DViRD3)</name>
    <name type="common">Clostridium caminithermale</name>
    <dbReference type="NCBI Taxonomy" id="1121301"/>
    <lineage>
        <taxon>Bacteria</taxon>
        <taxon>Bacillati</taxon>
        <taxon>Bacillota</taxon>
        <taxon>Clostridia</taxon>
        <taxon>Peptostreptococcales</taxon>
        <taxon>Caminicellaceae</taxon>
        <taxon>Paramaledivibacter</taxon>
    </lineage>
</organism>
<dbReference type="PROSITE" id="PS50109">
    <property type="entry name" value="HIS_KIN"/>
    <property type="match status" value="1"/>
</dbReference>
<evidence type="ECO:0000256" key="7">
    <source>
        <dbReference type="ARBA" id="ARBA00022692"/>
    </source>
</evidence>
<dbReference type="EMBL" id="FRAG01000006">
    <property type="protein sequence ID" value="SHJ69473.1"/>
    <property type="molecule type" value="Genomic_DNA"/>
</dbReference>
<dbReference type="InterPro" id="IPR005467">
    <property type="entry name" value="His_kinase_dom"/>
</dbReference>
<keyword evidence="11 14" id="KW-1133">Transmembrane helix</keyword>
<dbReference type="AlphaFoldDB" id="A0A1M6LE41"/>
<feature type="domain" description="HAMP" evidence="16">
    <location>
        <begin position="435"/>
        <end position="480"/>
    </location>
</feature>
<feature type="transmembrane region" description="Helical" evidence="14">
    <location>
        <begin position="253"/>
        <end position="275"/>
    </location>
</feature>
<feature type="transmembrane region" description="Helical" evidence="14">
    <location>
        <begin position="406"/>
        <end position="428"/>
    </location>
</feature>
<dbReference type="PANTHER" id="PTHR45528">
    <property type="entry name" value="SENSOR HISTIDINE KINASE CPXA"/>
    <property type="match status" value="1"/>
</dbReference>
<evidence type="ECO:0000256" key="4">
    <source>
        <dbReference type="ARBA" id="ARBA00022475"/>
    </source>
</evidence>
<proteinExistence type="predicted"/>
<keyword evidence="10" id="KW-0067">ATP-binding</keyword>
<reference evidence="17 18" key="1">
    <citation type="submission" date="2016-11" db="EMBL/GenBank/DDBJ databases">
        <authorList>
            <person name="Jaros S."/>
            <person name="Januszkiewicz K."/>
            <person name="Wedrychowicz H."/>
        </authorList>
    </citation>
    <scope>NUCLEOTIDE SEQUENCE [LARGE SCALE GENOMIC DNA]</scope>
    <source>
        <strain evidence="17 18">DSM 15212</strain>
    </source>
</reference>
<feature type="domain" description="Histidine kinase" evidence="15">
    <location>
        <begin position="495"/>
        <end position="707"/>
    </location>
</feature>
<evidence type="ECO:0000256" key="10">
    <source>
        <dbReference type="ARBA" id="ARBA00022840"/>
    </source>
</evidence>
<dbReference type="GO" id="GO:0000155">
    <property type="term" value="F:phosphorelay sensor kinase activity"/>
    <property type="evidence" value="ECO:0007669"/>
    <property type="project" value="InterPro"/>
</dbReference>
<dbReference type="InterPro" id="IPR036097">
    <property type="entry name" value="HisK_dim/P_sf"/>
</dbReference>
<accession>A0A1M6LE41</accession>
<feature type="transmembrane region" description="Helical" evidence="14">
    <location>
        <begin position="323"/>
        <end position="343"/>
    </location>
</feature>
<evidence type="ECO:0000256" key="12">
    <source>
        <dbReference type="ARBA" id="ARBA00023012"/>
    </source>
</evidence>
<dbReference type="PANTHER" id="PTHR45528:SF1">
    <property type="entry name" value="SENSOR HISTIDINE KINASE CPXA"/>
    <property type="match status" value="1"/>
</dbReference>
<evidence type="ECO:0000259" key="15">
    <source>
        <dbReference type="PROSITE" id="PS50109"/>
    </source>
</evidence>
<dbReference type="InterPro" id="IPR003594">
    <property type="entry name" value="HATPase_dom"/>
</dbReference>
<dbReference type="Gene3D" id="3.30.565.10">
    <property type="entry name" value="Histidine kinase-like ATPase, C-terminal domain"/>
    <property type="match status" value="1"/>
</dbReference>
<comment type="subcellular location">
    <subcellularLocation>
        <location evidence="2">Cell membrane</location>
        <topology evidence="2">Multi-pass membrane protein</topology>
    </subcellularLocation>
</comment>
<dbReference type="Gene3D" id="6.10.340.10">
    <property type="match status" value="1"/>
</dbReference>
<dbReference type="RefSeq" id="WP_073147126.1">
    <property type="nucleotide sequence ID" value="NZ_FRAG01000006.1"/>
</dbReference>
<keyword evidence="9 17" id="KW-0418">Kinase</keyword>
<dbReference type="InterPro" id="IPR036890">
    <property type="entry name" value="HATPase_C_sf"/>
</dbReference>
<dbReference type="SMART" id="SM00388">
    <property type="entry name" value="HisKA"/>
    <property type="match status" value="1"/>
</dbReference>
<sequence length="707" mass="80665">MAIKWRIFSHSLITKIIVFIITIACFSCSITMFINLIEITNSDIDIVFGDNYYSSHGYINELYNLTRYLSQLIITYKSQDYILSGGTVTEKDFEIEKEILFSEFQNNSNKYNPNWSREKNYEAFERYAANKILEEKNRLIQEDLKKFKSYLKKLQNLNGILYYISDGENEFTNSPNKSKEYFKKYPSYIVFDKSDEIIFPNEVKNNPEYNWIKNNIAQLVQEDYVMYIAFIEGPLNDRIKEWEKNKAAVTETLYIIAYLLAGLLISFIYLVLVIGRKSFNDNKLHFNFINKLYNDINIVLCLGIIASWFGAMGFVFDNDVYEIILPITAILGTLGLILVLSLVKHIKNRTLIKHTLVYTILSRFFSFIKSIYNSGSVGIKIILIVIGYPLIIGLSFFIFVLGLYNVILVILALFISPTAIGIALWLSLKKVKEFNAIKEGVEKIKNGYIHHKIDVSGNGEFGKLASNINSIADGLNKAVDNELKSERLKTELISNVSHDIRTPLTSIITYIDLLKKEGLTSENSEKYLGVLEKKSLRLKFLTDDLFEASKASSGDIPVNIEKIDIVSLLTQGMGELDDKIASSGLKFKFNYPAEKVFVKADGKLLWRVIENLMSNIFKYALRSSRVYIDVLDSDNSVSIVFKNISSYELNINADELMERFKRGDESRNSEGSGLGLSIAKSLVELQNGEFSIEIDGDLFKSIIVLPK</sequence>
<evidence type="ECO:0000313" key="17">
    <source>
        <dbReference type="EMBL" id="SHJ69473.1"/>
    </source>
</evidence>
<feature type="transmembrane region" description="Helical" evidence="14">
    <location>
        <begin position="378"/>
        <end position="399"/>
    </location>
</feature>
<evidence type="ECO:0000256" key="6">
    <source>
        <dbReference type="ARBA" id="ARBA00022679"/>
    </source>
</evidence>
<keyword evidence="13 14" id="KW-0472">Membrane</keyword>
<gene>
    <name evidence="17" type="ORF">SAMN02745912_00752</name>
</gene>
<dbReference type="EC" id="2.7.13.3" evidence="3"/>
<evidence type="ECO:0000313" key="18">
    <source>
        <dbReference type="Proteomes" id="UP000184465"/>
    </source>
</evidence>
<evidence type="ECO:0000256" key="5">
    <source>
        <dbReference type="ARBA" id="ARBA00022553"/>
    </source>
</evidence>
<comment type="catalytic activity">
    <reaction evidence="1">
        <text>ATP + protein L-histidine = ADP + protein N-phospho-L-histidine.</text>
        <dbReference type="EC" id="2.7.13.3"/>
    </reaction>
</comment>
<protein>
    <recommendedName>
        <fullName evidence="3">histidine kinase</fullName>
        <ecNumber evidence="3">2.7.13.3</ecNumber>
    </recommendedName>
</protein>
<evidence type="ECO:0000256" key="3">
    <source>
        <dbReference type="ARBA" id="ARBA00012438"/>
    </source>
</evidence>
<dbReference type="InterPro" id="IPR050398">
    <property type="entry name" value="HssS/ArlS-like"/>
</dbReference>
<evidence type="ECO:0000256" key="9">
    <source>
        <dbReference type="ARBA" id="ARBA00022777"/>
    </source>
</evidence>
<evidence type="ECO:0000256" key="1">
    <source>
        <dbReference type="ARBA" id="ARBA00000085"/>
    </source>
</evidence>
<evidence type="ECO:0000256" key="11">
    <source>
        <dbReference type="ARBA" id="ARBA00022989"/>
    </source>
</evidence>
<keyword evidence="4" id="KW-1003">Cell membrane</keyword>
<dbReference type="Pfam" id="PF02518">
    <property type="entry name" value="HATPase_c"/>
    <property type="match status" value="1"/>
</dbReference>
<feature type="transmembrane region" description="Helical" evidence="14">
    <location>
        <begin position="296"/>
        <end position="317"/>
    </location>
</feature>
<name>A0A1M6LE41_PARC5</name>
<dbReference type="SMART" id="SM00387">
    <property type="entry name" value="HATPase_c"/>
    <property type="match status" value="1"/>
</dbReference>
<dbReference type="InterPro" id="IPR003660">
    <property type="entry name" value="HAMP_dom"/>
</dbReference>
<dbReference type="Proteomes" id="UP000184465">
    <property type="component" value="Unassembled WGS sequence"/>
</dbReference>
<dbReference type="GO" id="GO:0005886">
    <property type="term" value="C:plasma membrane"/>
    <property type="evidence" value="ECO:0007669"/>
    <property type="project" value="UniProtKB-SubCell"/>
</dbReference>
<keyword evidence="18" id="KW-1185">Reference proteome</keyword>
<keyword evidence="6" id="KW-0808">Transferase</keyword>
<dbReference type="Pfam" id="PF00512">
    <property type="entry name" value="HisKA"/>
    <property type="match status" value="1"/>
</dbReference>
<dbReference type="InterPro" id="IPR003661">
    <property type="entry name" value="HisK_dim/P_dom"/>
</dbReference>
<dbReference type="PROSITE" id="PS50885">
    <property type="entry name" value="HAMP"/>
    <property type="match status" value="1"/>
</dbReference>
<evidence type="ECO:0000256" key="14">
    <source>
        <dbReference type="SAM" id="Phobius"/>
    </source>
</evidence>
<dbReference type="STRING" id="1121301.SAMN02745912_00752"/>